<evidence type="ECO:0000313" key="1">
    <source>
        <dbReference type="EMBL" id="SUA68218.1"/>
    </source>
</evidence>
<sequence length="116" mass="13067">MAKAPTKETIKRATVADMKALGVHKPQYNRIIDIYAELVFQYNTLTKEFEDGGYQYEVSTDQGGAKKSPILASLETLRKDILAYSDRLCLNPKSLDTVTVDKPKESKLQSLLSKRK</sequence>
<dbReference type="Proteomes" id="UP000254400">
    <property type="component" value="Unassembled WGS sequence"/>
</dbReference>
<dbReference type="EMBL" id="UGSC01000001">
    <property type="protein sequence ID" value="SUA68218.1"/>
    <property type="molecule type" value="Genomic_DNA"/>
</dbReference>
<accession>A0A378XUK3</accession>
<reference evidence="1 2" key="1">
    <citation type="submission" date="2018-06" db="EMBL/GenBank/DDBJ databases">
        <authorList>
            <consortium name="Pathogen Informatics"/>
            <person name="Doyle S."/>
        </authorList>
    </citation>
    <scope>NUCLEOTIDE SEQUENCE [LARGE SCALE GENOMIC DNA]</scope>
    <source>
        <strain evidence="1 2">NCTC10343</strain>
    </source>
</reference>
<dbReference type="Pfam" id="PF05119">
    <property type="entry name" value="Terminase_4"/>
    <property type="match status" value="1"/>
</dbReference>
<dbReference type="AlphaFoldDB" id="A0A378XUK3"/>
<gene>
    <name evidence="1" type="ORF">NCTC10343_01569</name>
</gene>
<proteinExistence type="predicted"/>
<protein>
    <submittedName>
        <fullName evidence="1">Putative phage terminase, small subunit, P27 family</fullName>
    </submittedName>
</protein>
<evidence type="ECO:0000313" key="2">
    <source>
        <dbReference type="Proteomes" id="UP000254400"/>
    </source>
</evidence>
<dbReference type="InterPro" id="IPR006448">
    <property type="entry name" value="Phage_term_ssu_P27"/>
</dbReference>
<dbReference type="GeneID" id="93350356"/>
<organism evidence="1 2">
    <name type="scientific">Paenibacillus polymyxa</name>
    <name type="common">Bacillus polymyxa</name>
    <dbReference type="NCBI Taxonomy" id="1406"/>
    <lineage>
        <taxon>Bacteria</taxon>
        <taxon>Bacillati</taxon>
        <taxon>Bacillota</taxon>
        <taxon>Bacilli</taxon>
        <taxon>Bacillales</taxon>
        <taxon>Paenibacillaceae</taxon>
        <taxon>Paenibacillus</taxon>
    </lineage>
</organism>
<name>A0A378XUK3_PAEPO</name>
<dbReference type="RefSeq" id="WP_019686667.1">
    <property type="nucleotide sequence ID" value="NZ_CP036496.1"/>
</dbReference>